<name>A0A832GQ85_9BACT</name>
<dbReference type="NCBIfam" id="TIGR01853">
    <property type="entry name" value="lipid_A_lpxD"/>
    <property type="match status" value="1"/>
</dbReference>
<dbReference type="InterPro" id="IPR007691">
    <property type="entry name" value="LpxD"/>
</dbReference>
<evidence type="ECO:0000256" key="1">
    <source>
        <dbReference type="ARBA" id="ARBA00022516"/>
    </source>
</evidence>
<keyword evidence="3 7" id="KW-0808">Transferase</keyword>
<dbReference type="GO" id="GO:0009245">
    <property type="term" value="P:lipid A biosynthetic process"/>
    <property type="evidence" value="ECO:0007669"/>
    <property type="project" value="UniProtKB-UniRule"/>
</dbReference>
<dbReference type="EMBL" id="DSZU01000130">
    <property type="protein sequence ID" value="HGV55836.1"/>
    <property type="molecule type" value="Genomic_DNA"/>
</dbReference>
<keyword evidence="4 7" id="KW-0677">Repeat</keyword>
<dbReference type="InterPro" id="IPR001451">
    <property type="entry name" value="Hexapep"/>
</dbReference>
<feature type="domain" description="UDP-3-O-[3-hydroxymyristoyl] glucosamine N-acyltransferase non-repeat region" evidence="8">
    <location>
        <begin position="25"/>
        <end position="91"/>
    </location>
</feature>
<accession>A0A832GQ85</accession>
<dbReference type="EC" id="2.3.1.191" evidence="7"/>
<organism evidence="9">
    <name type="scientific">Caldimicrobium thiodismutans</name>
    <dbReference type="NCBI Taxonomy" id="1653476"/>
    <lineage>
        <taxon>Bacteria</taxon>
        <taxon>Pseudomonadati</taxon>
        <taxon>Thermodesulfobacteriota</taxon>
        <taxon>Thermodesulfobacteria</taxon>
        <taxon>Thermodesulfobacteriales</taxon>
        <taxon>Thermodesulfobacteriaceae</taxon>
        <taxon>Caldimicrobium</taxon>
    </lineage>
</organism>
<comment type="similarity">
    <text evidence="7">Belongs to the transferase hexapeptide repeat family. LpxD subfamily.</text>
</comment>
<dbReference type="NCBIfam" id="NF002060">
    <property type="entry name" value="PRK00892.1"/>
    <property type="match status" value="1"/>
</dbReference>
<feature type="active site" description="Proton acceptor" evidence="7">
    <location>
        <position position="247"/>
    </location>
</feature>
<evidence type="ECO:0000256" key="5">
    <source>
        <dbReference type="ARBA" id="ARBA00023098"/>
    </source>
</evidence>
<dbReference type="InterPro" id="IPR020573">
    <property type="entry name" value="UDP_GlcNAc_AcTrfase_non-rep"/>
</dbReference>
<dbReference type="PANTHER" id="PTHR43378">
    <property type="entry name" value="UDP-3-O-ACYLGLUCOSAMINE N-ACYLTRANSFERASE"/>
    <property type="match status" value="1"/>
</dbReference>
<dbReference type="GO" id="GO:0016410">
    <property type="term" value="F:N-acyltransferase activity"/>
    <property type="evidence" value="ECO:0007669"/>
    <property type="project" value="InterPro"/>
</dbReference>
<dbReference type="PANTHER" id="PTHR43378:SF2">
    <property type="entry name" value="UDP-3-O-ACYLGLUCOSAMINE N-ACYLTRANSFERASE 1, MITOCHONDRIAL-RELATED"/>
    <property type="match status" value="1"/>
</dbReference>
<dbReference type="CDD" id="cd03352">
    <property type="entry name" value="LbH_LpxD"/>
    <property type="match status" value="1"/>
</dbReference>
<dbReference type="Pfam" id="PF00132">
    <property type="entry name" value="Hexapep"/>
    <property type="match status" value="1"/>
</dbReference>
<evidence type="ECO:0000256" key="4">
    <source>
        <dbReference type="ARBA" id="ARBA00022737"/>
    </source>
</evidence>
<comment type="pathway">
    <text evidence="7">Bacterial outer membrane biogenesis; LPS lipid A biosynthesis.</text>
</comment>
<comment type="subunit">
    <text evidence="7">Homotrimer.</text>
</comment>
<dbReference type="InterPro" id="IPR011004">
    <property type="entry name" value="Trimer_LpxA-like_sf"/>
</dbReference>
<dbReference type="Gene3D" id="2.160.10.10">
    <property type="entry name" value="Hexapeptide repeat proteins"/>
    <property type="match status" value="1"/>
</dbReference>
<dbReference type="Pfam" id="PF04613">
    <property type="entry name" value="LpxD"/>
    <property type="match status" value="1"/>
</dbReference>
<dbReference type="Gene3D" id="3.40.1390.10">
    <property type="entry name" value="MurE/MurF, N-terminal domain"/>
    <property type="match status" value="1"/>
</dbReference>
<comment type="function">
    <text evidence="7">Catalyzes the N-acylation of UDP-3-O-acylglucosamine using 3-hydroxyacyl-ACP as the acyl donor. Is involved in the biosynthesis of lipid A, a phosphorylated glycolipid that anchors the lipopolysaccharide to the outer membrane of the cell.</text>
</comment>
<proteinExistence type="inferred from homology"/>
<dbReference type="AlphaFoldDB" id="A0A832GQ85"/>
<protein>
    <recommendedName>
        <fullName evidence="7">UDP-3-O-acylglucosamine N-acyltransferase</fullName>
        <ecNumber evidence="7">2.3.1.191</ecNumber>
    </recommendedName>
</protein>
<keyword evidence="6 7" id="KW-0012">Acyltransferase</keyword>
<evidence type="ECO:0000256" key="7">
    <source>
        <dbReference type="HAMAP-Rule" id="MF_00523"/>
    </source>
</evidence>
<keyword evidence="2 7" id="KW-0441">Lipid A biosynthesis</keyword>
<evidence type="ECO:0000313" key="9">
    <source>
        <dbReference type="EMBL" id="HGV55836.1"/>
    </source>
</evidence>
<comment type="caution">
    <text evidence="9">The sequence shown here is derived from an EMBL/GenBank/DDBJ whole genome shotgun (WGS) entry which is preliminary data.</text>
</comment>
<sequence>MQKGSKTYKLSELASLLGGTLVGMDLEITGLNALPLAKETELSFVDTLKRVEIAQKSKARALLAPLGFASYFSEKSILEVPDVRVALAKVSYLFKRDVPFSPGIHPLAVIAESAKIEEEVHIGPFVYIGEGSQVKRGAVIMPFCYVGDYCEIGEESLLFPHVVLYPGTIVGKRCILHAGVVLGADGFGYAQEPLDEGYKNLKIYHFGRVRVEDEVEIGANSTIDRATFGETLIGRGTKIDNLVQVGHNVRIGRENILVSHTAIGGSAVLEDYVMLAGQVGVAPQSIIRKKAKVAAKSGVVGEVPEGAEVAGIPAIKASIWRRAMVILEKLPELYKEWKKKLVS</sequence>
<keyword evidence="5 7" id="KW-0443">Lipid metabolism</keyword>
<evidence type="ECO:0000256" key="3">
    <source>
        <dbReference type="ARBA" id="ARBA00022679"/>
    </source>
</evidence>
<dbReference type="SUPFAM" id="SSF51161">
    <property type="entry name" value="Trimeric LpxA-like enzymes"/>
    <property type="match status" value="1"/>
</dbReference>
<evidence type="ECO:0000256" key="6">
    <source>
        <dbReference type="ARBA" id="ARBA00023315"/>
    </source>
</evidence>
<reference evidence="9" key="1">
    <citation type="journal article" date="2020" name="mSystems">
        <title>Genome- and Community-Level Interaction Insights into Carbon Utilization and Element Cycling Functions of Hydrothermarchaeota in Hydrothermal Sediment.</title>
        <authorList>
            <person name="Zhou Z."/>
            <person name="Liu Y."/>
            <person name="Xu W."/>
            <person name="Pan J."/>
            <person name="Luo Z.H."/>
            <person name="Li M."/>
        </authorList>
    </citation>
    <scope>NUCLEOTIDE SEQUENCE [LARGE SCALE GENOMIC DNA]</scope>
    <source>
        <strain evidence="9">SpSt-605</strain>
    </source>
</reference>
<dbReference type="GO" id="GO:0103118">
    <property type="term" value="F:UDP-3-O-[(3R)-3-hydroxyacyl]-glucosamine N-acyltransferase activity"/>
    <property type="evidence" value="ECO:0007669"/>
    <property type="project" value="UniProtKB-EC"/>
</dbReference>
<keyword evidence="1 7" id="KW-0444">Lipid biosynthesis</keyword>
<gene>
    <name evidence="7 9" type="primary">lpxD</name>
    <name evidence="9" type="ORF">ENT73_07160</name>
</gene>
<dbReference type="HAMAP" id="MF_00523">
    <property type="entry name" value="LpxD"/>
    <property type="match status" value="1"/>
</dbReference>
<evidence type="ECO:0000256" key="2">
    <source>
        <dbReference type="ARBA" id="ARBA00022556"/>
    </source>
</evidence>
<dbReference type="GO" id="GO:0016020">
    <property type="term" value="C:membrane"/>
    <property type="evidence" value="ECO:0007669"/>
    <property type="project" value="GOC"/>
</dbReference>
<dbReference type="UniPathway" id="UPA00973"/>
<comment type="catalytic activity">
    <reaction evidence="7">
        <text>a UDP-3-O-[(3R)-3-hydroxyacyl]-alpha-D-glucosamine + a (3R)-hydroxyacyl-[ACP] = a UDP-2-N,3-O-bis[(3R)-3-hydroxyacyl]-alpha-D-glucosamine + holo-[ACP] + H(+)</text>
        <dbReference type="Rhea" id="RHEA:53836"/>
        <dbReference type="Rhea" id="RHEA-COMP:9685"/>
        <dbReference type="Rhea" id="RHEA-COMP:9945"/>
        <dbReference type="ChEBI" id="CHEBI:15378"/>
        <dbReference type="ChEBI" id="CHEBI:64479"/>
        <dbReference type="ChEBI" id="CHEBI:78827"/>
        <dbReference type="ChEBI" id="CHEBI:137740"/>
        <dbReference type="ChEBI" id="CHEBI:137748"/>
        <dbReference type="EC" id="2.3.1.191"/>
    </reaction>
</comment>
<evidence type="ECO:0000259" key="8">
    <source>
        <dbReference type="Pfam" id="PF04613"/>
    </source>
</evidence>